<organism evidence="7 8">
    <name type="scientific">Hyalella azteca</name>
    <name type="common">Amphipod</name>
    <dbReference type="NCBI Taxonomy" id="294128"/>
    <lineage>
        <taxon>Eukaryota</taxon>
        <taxon>Metazoa</taxon>
        <taxon>Ecdysozoa</taxon>
        <taxon>Arthropoda</taxon>
        <taxon>Crustacea</taxon>
        <taxon>Multicrustacea</taxon>
        <taxon>Malacostraca</taxon>
        <taxon>Eumalacostraca</taxon>
        <taxon>Peracarida</taxon>
        <taxon>Amphipoda</taxon>
        <taxon>Senticaudata</taxon>
        <taxon>Talitrida</taxon>
        <taxon>Talitroidea</taxon>
        <taxon>Hyalellidae</taxon>
        <taxon>Hyalella</taxon>
    </lineage>
</organism>
<dbReference type="OrthoDB" id="163794at2759"/>
<name>A0A8B7NRE0_HYAAZ</name>
<dbReference type="AlphaFoldDB" id="A0A8B7NRE0"/>
<proteinExistence type="inferred from homology"/>
<evidence type="ECO:0000313" key="8">
    <source>
        <dbReference type="RefSeq" id="XP_018016277.1"/>
    </source>
</evidence>
<comment type="subcellular location">
    <subcellularLocation>
        <location evidence="1">Mitochondrion outer membrane</location>
        <topology evidence="1">Multi-pass membrane protein</topology>
    </subcellularLocation>
</comment>
<keyword evidence="6" id="KW-0175">Coiled coil</keyword>
<gene>
    <name evidence="8" type="primary">LOC108673022</name>
</gene>
<feature type="coiled-coil region" evidence="6">
    <location>
        <begin position="87"/>
        <end position="114"/>
    </location>
</feature>
<sequence>MSKAGKKKDSSEIDEIDIRGTAQNVMSRFQKACKDIAKEPVAKQAVIGGASGWVVGYLSMKIGKAAATVVGGGLILMQLASHQGYITIDWRRVNKDLEKNAKKLQKEVEMQVNGNKAQSSVSRGERAFNRTVEKIEKKLVAKSEDLMSSGEGWLRRQCRKYCLTQDERTIDLLYNINVYLISFWAGAVVGKATGGVF</sequence>
<dbReference type="Proteomes" id="UP000694843">
    <property type="component" value="Unplaced"/>
</dbReference>
<keyword evidence="5" id="KW-0472">Membrane</keyword>
<reference evidence="8" key="1">
    <citation type="submission" date="2025-08" db="UniProtKB">
        <authorList>
            <consortium name="RefSeq"/>
        </authorList>
    </citation>
    <scope>IDENTIFICATION</scope>
    <source>
        <tissue evidence="8">Whole organism</tissue>
    </source>
</reference>
<protein>
    <submittedName>
        <fullName evidence="8">FUN14 domain-containing protein 1-like</fullName>
    </submittedName>
</protein>
<evidence type="ECO:0000256" key="3">
    <source>
        <dbReference type="ARBA" id="ARBA00022692"/>
    </source>
</evidence>
<dbReference type="PANTHER" id="PTHR21346">
    <property type="entry name" value="FUN14 DOMAIN CONTAINING"/>
    <property type="match status" value="1"/>
</dbReference>
<accession>A0A8B7NRE0</accession>
<dbReference type="PANTHER" id="PTHR21346:SF0">
    <property type="entry name" value="RE45833P"/>
    <property type="match status" value="1"/>
</dbReference>
<dbReference type="GeneID" id="108673022"/>
<evidence type="ECO:0000313" key="7">
    <source>
        <dbReference type="Proteomes" id="UP000694843"/>
    </source>
</evidence>
<keyword evidence="4" id="KW-1133">Transmembrane helix</keyword>
<dbReference type="KEGG" id="hazt:108673022"/>
<dbReference type="InterPro" id="IPR007014">
    <property type="entry name" value="FUN14"/>
</dbReference>
<evidence type="ECO:0000256" key="4">
    <source>
        <dbReference type="ARBA" id="ARBA00022989"/>
    </source>
</evidence>
<dbReference type="GO" id="GO:0005741">
    <property type="term" value="C:mitochondrial outer membrane"/>
    <property type="evidence" value="ECO:0007669"/>
    <property type="project" value="UniProtKB-SubCell"/>
</dbReference>
<dbReference type="GO" id="GO:0000422">
    <property type="term" value="P:autophagy of mitochondrion"/>
    <property type="evidence" value="ECO:0007669"/>
    <property type="project" value="TreeGrafter"/>
</dbReference>
<dbReference type="RefSeq" id="XP_018016277.1">
    <property type="nucleotide sequence ID" value="XM_018160788.2"/>
</dbReference>
<evidence type="ECO:0000256" key="2">
    <source>
        <dbReference type="ARBA" id="ARBA00009160"/>
    </source>
</evidence>
<keyword evidence="3" id="KW-0812">Transmembrane</keyword>
<comment type="similarity">
    <text evidence="2">Belongs to the FUN14 family.</text>
</comment>
<evidence type="ECO:0000256" key="1">
    <source>
        <dbReference type="ARBA" id="ARBA00004374"/>
    </source>
</evidence>
<keyword evidence="7" id="KW-1185">Reference proteome</keyword>
<dbReference type="Pfam" id="PF04930">
    <property type="entry name" value="FUN14"/>
    <property type="match status" value="1"/>
</dbReference>
<evidence type="ECO:0000256" key="5">
    <source>
        <dbReference type="ARBA" id="ARBA00023136"/>
    </source>
</evidence>
<evidence type="ECO:0000256" key="6">
    <source>
        <dbReference type="SAM" id="Coils"/>
    </source>
</evidence>